<dbReference type="AlphaFoldDB" id="A0A6G9D412"/>
<dbReference type="Proteomes" id="UP000502345">
    <property type="component" value="Plasmid plas1"/>
</dbReference>
<dbReference type="InterPro" id="IPR025285">
    <property type="entry name" value="DUF4145"/>
</dbReference>
<gene>
    <name evidence="2" type="ORF">G9444_6589</name>
</gene>
<name>A0A6G9D412_RHOER</name>
<sequence>MKPFAEKLTEPIFLHQWPQIECPYCNVGALPLEEDRVVLNRDPYFNTTEFDVNDGEPESIVGTFAAQTICTAINCKGTTLVYGDFTVHEVSSFSNDRQFETKYSVRGFYPPIDVAETAGAVPDAIKAELSRVGSLVWNDPRAAATALRASIEILLDEQGIPRLSTNKNHAPLYLSTRIDNFHEAHPEVDVKDLLDAVRIVGNSNTHDSSLTTAGDLLRTMEIVETALDHLYPAPTPSKYANSNIEAKRIIAEEQQRKGRE</sequence>
<evidence type="ECO:0000259" key="1">
    <source>
        <dbReference type="Pfam" id="PF13643"/>
    </source>
</evidence>
<dbReference type="RefSeq" id="WP_021334706.1">
    <property type="nucleotide sequence ID" value="NZ_AP018735.1"/>
</dbReference>
<evidence type="ECO:0000313" key="2">
    <source>
        <dbReference type="EMBL" id="QIP43832.1"/>
    </source>
</evidence>
<organism evidence="2 3">
    <name type="scientific">Rhodococcus erythropolis</name>
    <name type="common">Arthrobacter picolinophilus</name>
    <dbReference type="NCBI Taxonomy" id="1833"/>
    <lineage>
        <taxon>Bacteria</taxon>
        <taxon>Bacillati</taxon>
        <taxon>Actinomycetota</taxon>
        <taxon>Actinomycetes</taxon>
        <taxon>Mycobacteriales</taxon>
        <taxon>Nocardiaceae</taxon>
        <taxon>Rhodococcus</taxon>
        <taxon>Rhodococcus erythropolis group</taxon>
    </lineage>
</organism>
<reference evidence="2 3" key="1">
    <citation type="submission" date="2020-03" db="EMBL/GenBank/DDBJ databases">
        <title>Screen low temperature-resistant strains for efficient degradation of petroleum hydrocarbons under the low temperature.</title>
        <authorList>
            <person name="Wang Y."/>
            <person name="Chen J."/>
        </authorList>
    </citation>
    <scope>NUCLEOTIDE SEQUENCE [LARGE SCALE GENOMIC DNA]</scope>
    <source>
        <strain evidence="2 3">KB1</strain>
        <plasmid evidence="2 3">plas1</plasmid>
    </source>
</reference>
<geneLocation type="plasmid" evidence="2 3">
    <name>plas1</name>
</geneLocation>
<feature type="domain" description="DUF4145" evidence="1">
    <location>
        <begin position="132"/>
        <end position="224"/>
    </location>
</feature>
<evidence type="ECO:0000313" key="3">
    <source>
        <dbReference type="Proteomes" id="UP000502345"/>
    </source>
</evidence>
<proteinExistence type="predicted"/>
<keyword evidence="2" id="KW-0614">Plasmid</keyword>
<accession>A0A6G9D412</accession>
<dbReference type="Pfam" id="PF13643">
    <property type="entry name" value="DUF4145"/>
    <property type="match status" value="1"/>
</dbReference>
<dbReference type="EMBL" id="CP050125">
    <property type="protein sequence ID" value="QIP43832.1"/>
    <property type="molecule type" value="Genomic_DNA"/>
</dbReference>
<protein>
    <recommendedName>
        <fullName evidence="1">DUF4145 domain-containing protein</fullName>
    </recommendedName>
</protein>